<feature type="transmembrane region" description="Helical" evidence="1">
    <location>
        <begin position="29"/>
        <end position="46"/>
    </location>
</feature>
<dbReference type="STRING" id="1292034.OR37_03376"/>
<reference evidence="2 3" key="1">
    <citation type="journal article" date="2013" name="Genome Announc.">
        <title>Draft Genome Sequence for Caulobacter sp. Strain OR37, a Bacterium Tolerant to Heavy Metals.</title>
        <authorList>
            <person name="Utturkar S.M."/>
            <person name="Bollmann A."/>
            <person name="Brzoska R.M."/>
            <person name="Klingeman D.M."/>
            <person name="Epstein S.E."/>
            <person name="Palumbo A.V."/>
            <person name="Brown S.D."/>
        </authorList>
    </citation>
    <scope>NUCLEOTIDE SEQUENCE [LARGE SCALE GENOMIC DNA]</scope>
    <source>
        <strain evidence="2 3">OR37</strain>
    </source>
</reference>
<gene>
    <name evidence="2" type="ORF">OR37_03376</name>
</gene>
<name>R0CWV0_CAUVI</name>
<proteinExistence type="predicted"/>
<evidence type="ECO:0000256" key="1">
    <source>
        <dbReference type="SAM" id="Phobius"/>
    </source>
</evidence>
<evidence type="ECO:0000313" key="2">
    <source>
        <dbReference type="EMBL" id="ENZ80795.1"/>
    </source>
</evidence>
<dbReference type="EMBL" id="APMP01000026">
    <property type="protein sequence ID" value="ENZ80795.1"/>
    <property type="molecule type" value="Genomic_DNA"/>
</dbReference>
<sequence length="52" mass="5476" precursor="true">MLKLAAVLLVLMILFGVLGFVVHVAAAVTKAAFFVCLVALGASLAMKAMRRE</sequence>
<dbReference type="PATRIC" id="fig|1292034.3.peg.3347"/>
<comment type="caution">
    <text evidence="2">The sequence shown here is derived from an EMBL/GenBank/DDBJ whole genome shotgun (WGS) entry which is preliminary data.</text>
</comment>
<keyword evidence="1" id="KW-1133">Transmembrane helix</keyword>
<accession>R0CWV0</accession>
<keyword evidence="1" id="KW-0812">Transmembrane</keyword>
<dbReference type="Proteomes" id="UP000013063">
    <property type="component" value="Unassembled WGS sequence"/>
</dbReference>
<dbReference type="RefSeq" id="WP_004622449.1">
    <property type="nucleotide sequence ID" value="NZ_APMP01000026.1"/>
</dbReference>
<evidence type="ECO:0000313" key="3">
    <source>
        <dbReference type="Proteomes" id="UP000013063"/>
    </source>
</evidence>
<dbReference type="AlphaFoldDB" id="R0CWV0"/>
<organism evidence="2 3">
    <name type="scientific">Caulobacter vibrioides OR37</name>
    <dbReference type="NCBI Taxonomy" id="1292034"/>
    <lineage>
        <taxon>Bacteria</taxon>
        <taxon>Pseudomonadati</taxon>
        <taxon>Pseudomonadota</taxon>
        <taxon>Alphaproteobacteria</taxon>
        <taxon>Caulobacterales</taxon>
        <taxon>Caulobacteraceae</taxon>
        <taxon>Caulobacter</taxon>
    </lineage>
</organism>
<keyword evidence="1" id="KW-0472">Membrane</keyword>
<protein>
    <submittedName>
        <fullName evidence="2">Uncharacterized protein</fullName>
    </submittedName>
</protein>
<keyword evidence="3" id="KW-1185">Reference proteome</keyword>